<feature type="compositionally biased region" description="Polar residues" evidence="1">
    <location>
        <begin position="49"/>
        <end position="59"/>
    </location>
</feature>
<dbReference type="GO" id="GO:0004222">
    <property type="term" value="F:metalloendopeptidase activity"/>
    <property type="evidence" value="ECO:0007669"/>
    <property type="project" value="InterPro"/>
</dbReference>
<feature type="region of interest" description="Disordered" evidence="1">
    <location>
        <begin position="48"/>
        <end position="443"/>
    </location>
</feature>
<reference evidence="3" key="1">
    <citation type="submission" date="2021-12" db="EMBL/GenBank/DDBJ databases">
        <authorList>
            <person name="King R."/>
        </authorList>
    </citation>
    <scope>NUCLEOTIDE SEQUENCE</scope>
</reference>
<feature type="transmembrane region" description="Helical" evidence="2">
    <location>
        <begin position="20"/>
        <end position="41"/>
    </location>
</feature>
<keyword evidence="2" id="KW-0812">Transmembrane</keyword>
<feature type="compositionally biased region" description="Polar residues" evidence="1">
    <location>
        <begin position="128"/>
        <end position="169"/>
    </location>
</feature>
<evidence type="ECO:0000313" key="4">
    <source>
        <dbReference type="Proteomes" id="UP001154078"/>
    </source>
</evidence>
<dbReference type="Proteomes" id="UP001154078">
    <property type="component" value="Chromosome 5"/>
</dbReference>
<feature type="compositionally biased region" description="Low complexity" evidence="1">
    <location>
        <begin position="354"/>
        <end position="371"/>
    </location>
</feature>
<accession>A0A9P0B879</accession>
<protein>
    <recommendedName>
        <fullName evidence="5">Peptidase M13 N-terminal domain-containing protein</fullName>
    </recommendedName>
</protein>
<feature type="compositionally biased region" description="Low complexity" evidence="1">
    <location>
        <begin position="200"/>
        <end position="237"/>
    </location>
</feature>
<feature type="compositionally biased region" description="Low complexity" evidence="1">
    <location>
        <begin position="280"/>
        <end position="297"/>
    </location>
</feature>
<feature type="compositionally biased region" description="Low complexity" evidence="1">
    <location>
        <begin position="384"/>
        <end position="401"/>
    </location>
</feature>
<feature type="compositionally biased region" description="Low complexity" evidence="1">
    <location>
        <begin position="414"/>
        <end position="431"/>
    </location>
</feature>
<feature type="compositionally biased region" description="Polar residues" evidence="1">
    <location>
        <begin position="238"/>
        <end position="249"/>
    </location>
</feature>
<dbReference type="InterPro" id="IPR000718">
    <property type="entry name" value="Peptidase_M13"/>
</dbReference>
<organism evidence="3 4">
    <name type="scientific">Brassicogethes aeneus</name>
    <name type="common">Rape pollen beetle</name>
    <name type="synonym">Meligethes aeneus</name>
    <dbReference type="NCBI Taxonomy" id="1431903"/>
    <lineage>
        <taxon>Eukaryota</taxon>
        <taxon>Metazoa</taxon>
        <taxon>Ecdysozoa</taxon>
        <taxon>Arthropoda</taxon>
        <taxon>Hexapoda</taxon>
        <taxon>Insecta</taxon>
        <taxon>Pterygota</taxon>
        <taxon>Neoptera</taxon>
        <taxon>Endopterygota</taxon>
        <taxon>Coleoptera</taxon>
        <taxon>Polyphaga</taxon>
        <taxon>Cucujiformia</taxon>
        <taxon>Nitidulidae</taxon>
        <taxon>Meligethinae</taxon>
        <taxon>Brassicogethes</taxon>
    </lineage>
</organism>
<dbReference type="AlphaFoldDB" id="A0A9P0B879"/>
<feature type="compositionally biased region" description="Low complexity" evidence="1">
    <location>
        <begin position="250"/>
        <end position="267"/>
    </location>
</feature>
<dbReference type="PROSITE" id="PS51885">
    <property type="entry name" value="NEPRILYSIN"/>
    <property type="match status" value="1"/>
</dbReference>
<feature type="compositionally biased region" description="Polar residues" evidence="1">
    <location>
        <begin position="372"/>
        <end position="383"/>
    </location>
</feature>
<feature type="compositionally biased region" description="Low complexity" evidence="1">
    <location>
        <begin position="110"/>
        <end position="127"/>
    </location>
</feature>
<feature type="compositionally biased region" description="Polar residues" evidence="1">
    <location>
        <begin position="67"/>
        <end position="109"/>
    </location>
</feature>
<keyword evidence="2" id="KW-0472">Membrane</keyword>
<sequence>MPTSYSPNNMEKDNSFKGFIAALLFFLGLCLIIYLVLTFAVKKGDAKDTYQSSSLGENQRTYKRLSGSITPNKNTTTVSSKDVNPTTDPSENLNTTTVSRKNENTSTDPSANLNTTTVSSTNENTSTDPSANLNTTTYPSENLNTTTVSRTNENTSTDPSANLNTTTYPSENLNTTTVSSTNENTSTDPSAKLNTTTYPSENLNTTTVSSTNENTSTDPSANLNTTTVSSTNENTSTDPSANLNTTTYPSENLNTTTVSSTNENTSTDPSANLNTTTYPSENLNTTTVSSTNENTSTDPSANLNTTTDTSAILKTTTATSTDPSANLNTTTYPSENLNTTTVSRKNENTSTDPSANLNTTTVSSTNENTSTDPSANLNTTTYPSENLNTTTVSSTNENTSTDPSANLNTTTYPSENLNTTTVSSTNENTSTDPSANLNTTTDPSAILKTTTAKAVIVKPVCHSASCRKESQRISSQLATSELDDACNNFYKFACGDVVHDFNKKREINALMEEYLRDNEQPPEFIKHYKQFFSSCINYKRKEELNLNYNTRIQFIQEKINNPLGGIEDIFADAVLTQSLPFLDVNLELLSDSYQIKISRDGNGLIPTIEDWKIKDLCKKECIKSNMHRFDHFTNRLVDTKLYEEYDNCIDNCPKKGFNAFIKILNVQTPQTYNATFEAILNENLKIENYNKTSETVNVVDLDKTLGLNLNWTYLFLKLTGKNIKTVMVEDKEYFRQIFKNLDNATLGQFVVLMQYHTILKHLNNLGKDEYCLDLRKQLMPDITNYILQETFNTTIIKDSLKKVESYKSSLINVISDLNEKTTIHNIEIIPPNYDPDFEIKLKNLYSPLTDNFLENLIKLVKLRRKKLFQMAEKEFNVTDFFNNFITEKDENIRAILSQNSIVIPYQVIQRISTTPDITFLGRIVLKLAIELMKFVPPAQNTEYQNIINMTNNDEFKFLDTSMHIFQEDILLDKLNRFEEEFQNFVKAFDLVKSLRGGSKETLPPIFDIPFDNDKIFYLTSAQEFCYKNNDEIDFALNLKYGDHLPSIFVTNKIILEAQASFNCTVKSLEKETGN</sequence>
<dbReference type="GO" id="GO:0006508">
    <property type="term" value="P:proteolysis"/>
    <property type="evidence" value="ECO:0007669"/>
    <property type="project" value="InterPro"/>
</dbReference>
<feature type="compositionally biased region" description="Polar residues" evidence="1">
    <location>
        <begin position="268"/>
        <end position="279"/>
    </location>
</feature>
<evidence type="ECO:0000256" key="2">
    <source>
        <dbReference type="SAM" id="Phobius"/>
    </source>
</evidence>
<keyword evidence="4" id="KW-1185">Reference proteome</keyword>
<feature type="compositionally biased region" description="Polar residues" evidence="1">
    <location>
        <begin position="188"/>
        <end position="199"/>
    </location>
</feature>
<evidence type="ECO:0008006" key="5">
    <source>
        <dbReference type="Google" id="ProtNLM"/>
    </source>
</evidence>
<feature type="compositionally biased region" description="Low complexity" evidence="1">
    <location>
        <begin position="170"/>
        <end position="187"/>
    </location>
</feature>
<feature type="compositionally biased region" description="Polar residues" evidence="1">
    <location>
        <begin position="432"/>
        <end position="443"/>
    </location>
</feature>
<feature type="compositionally biased region" description="Polar residues" evidence="1">
    <location>
        <begin position="298"/>
        <end position="353"/>
    </location>
</feature>
<dbReference type="SUPFAM" id="SSF55486">
    <property type="entry name" value="Metalloproteases ('zincins'), catalytic domain"/>
    <property type="match status" value="1"/>
</dbReference>
<evidence type="ECO:0000256" key="1">
    <source>
        <dbReference type="SAM" id="MobiDB-lite"/>
    </source>
</evidence>
<dbReference type="OrthoDB" id="5808441at2759"/>
<dbReference type="EMBL" id="OV121136">
    <property type="protein sequence ID" value="CAH0557726.1"/>
    <property type="molecule type" value="Genomic_DNA"/>
</dbReference>
<proteinExistence type="predicted"/>
<feature type="compositionally biased region" description="Polar residues" evidence="1">
    <location>
        <begin position="402"/>
        <end position="413"/>
    </location>
</feature>
<keyword evidence="2" id="KW-1133">Transmembrane helix</keyword>
<evidence type="ECO:0000313" key="3">
    <source>
        <dbReference type="EMBL" id="CAH0557726.1"/>
    </source>
</evidence>
<name>A0A9P0B879_BRAAE</name>
<gene>
    <name evidence="3" type="ORF">MELIAE_LOCUS8374</name>
</gene>